<dbReference type="SUPFAM" id="SSF47090">
    <property type="entry name" value="PGBD-like"/>
    <property type="match status" value="2"/>
</dbReference>
<dbReference type="PANTHER" id="PTHR41533:SF1">
    <property type="entry name" value="L,D-TRANSPEPTIDASE YCBB-RELATED"/>
    <property type="match status" value="1"/>
</dbReference>
<protein>
    <submittedName>
        <fullName evidence="3">Peptidoglycan-binding protein</fullName>
    </submittedName>
</protein>
<dbReference type="EMBL" id="JACRSO010000003">
    <property type="protein sequence ID" value="MBC8529550.1"/>
    <property type="molecule type" value="Genomic_DNA"/>
</dbReference>
<dbReference type="SUPFAM" id="SSF55166">
    <property type="entry name" value="Hedgehog/DD-peptidase"/>
    <property type="match status" value="1"/>
</dbReference>
<feature type="domain" description="Peptidoglycan binding-like" evidence="1">
    <location>
        <begin position="82"/>
        <end position="139"/>
    </location>
</feature>
<dbReference type="InterPro" id="IPR002477">
    <property type="entry name" value="Peptidoglycan-bd-like"/>
</dbReference>
<name>A0A926HND7_9FIRM</name>
<sequence length="261" mass="28145">MQTIKRGSKGEAVRKMQRLLIAAGYSLPKYGADGTFGAESESALREFQSDNGLSADGICGPKTWAALQAKGAGETIRRGSKGEAVREMQQLLIAAGYALPKYGADGSFGAESEEALRKFQEANGLAVDGICGPKTWAALQAGDEPGTEHFKLREFGCRDGSAVPREYWGNVRALMAELEKIRAVWGKPIIINSGYRTKTYNQQCGGAKASQHLTANAVDISVQGVAPSTVYNKLNAMYPDQGLGKYAGFTHLDLRGYRARW</sequence>
<comment type="caution">
    <text evidence="3">The sequence shown here is derived from an EMBL/GenBank/DDBJ whole genome shotgun (WGS) entry which is preliminary data.</text>
</comment>
<dbReference type="InterPro" id="IPR052905">
    <property type="entry name" value="LD-transpeptidase_YkuD-like"/>
</dbReference>
<evidence type="ECO:0000313" key="3">
    <source>
        <dbReference type="EMBL" id="MBC8529550.1"/>
    </source>
</evidence>
<dbReference type="Gene3D" id="1.10.101.10">
    <property type="entry name" value="PGBD-like superfamily/PGBD"/>
    <property type="match status" value="2"/>
</dbReference>
<dbReference type="AlphaFoldDB" id="A0A926HND7"/>
<accession>A0A926HND7</accession>
<evidence type="ECO:0000259" key="2">
    <source>
        <dbReference type="Pfam" id="PF08291"/>
    </source>
</evidence>
<dbReference type="Pfam" id="PF08291">
    <property type="entry name" value="Peptidase_M15_3"/>
    <property type="match status" value="1"/>
</dbReference>
<evidence type="ECO:0000259" key="1">
    <source>
        <dbReference type="Pfam" id="PF01471"/>
    </source>
</evidence>
<dbReference type="InterPro" id="IPR013230">
    <property type="entry name" value="Peptidase_M15A_C"/>
</dbReference>
<reference evidence="3" key="1">
    <citation type="submission" date="2020-08" db="EMBL/GenBank/DDBJ databases">
        <title>Genome public.</title>
        <authorList>
            <person name="Liu C."/>
            <person name="Sun Q."/>
        </authorList>
    </citation>
    <scope>NUCLEOTIDE SEQUENCE</scope>
    <source>
        <strain evidence="3">NSJ-44</strain>
    </source>
</reference>
<gene>
    <name evidence="3" type="ORF">H8699_08945</name>
</gene>
<dbReference type="InterPro" id="IPR009045">
    <property type="entry name" value="Zn_M74/Hedgehog-like"/>
</dbReference>
<dbReference type="Proteomes" id="UP000654279">
    <property type="component" value="Unassembled WGS sequence"/>
</dbReference>
<evidence type="ECO:0000313" key="4">
    <source>
        <dbReference type="Proteomes" id="UP000654279"/>
    </source>
</evidence>
<feature type="domain" description="Peptidoglycan binding-like" evidence="1">
    <location>
        <begin position="10"/>
        <end position="67"/>
    </location>
</feature>
<proteinExistence type="predicted"/>
<keyword evidence="4" id="KW-1185">Reference proteome</keyword>
<dbReference type="Gene3D" id="3.30.1380.10">
    <property type="match status" value="1"/>
</dbReference>
<dbReference type="Pfam" id="PF01471">
    <property type="entry name" value="PG_binding_1"/>
    <property type="match status" value="2"/>
</dbReference>
<dbReference type="PANTHER" id="PTHR41533">
    <property type="entry name" value="L,D-TRANSPEPTIDASE HI_1667-RELATED"/>
    <property type="match status" value="1"/>
</dbReference>
<dbReference type="InterPro" id="IPR036365">
    <property type="entry name" value="PGBD-like_sf"/>
</dbReference>
<organism evidence="3 4">
    <name type="scientific">Luoshenia tenuis</name>
    <dbReference type="NCBI Taxonomy" id="2763654"/>
    <lineage>
        <taxon>Bacteria</taxon>
        <taxon>Bacillati</taxon>
        <taxon>Bacillota</taxon>
        <taxon>Clostridia</taxon>
        <taxon>Christensenellales</taxon>
        <taxon>Christensenellaceae</taxon>
        <taxon>Luoshenia</taxon>
    </lineage>
</organism>
<feature type="domain" description="Peptidase M15A C-terminal" evidence="2">
    <location>
        <begin position="166"/>
        <end position="253"/>
    </location>
</feature>
<dbReference type="InterPro" id="IPR036366">
    <property type="entry name" value="PGBDSf"/>
</dbReference>
<dbReference type="RefSeq" id="WP_249285379.1">
    <property type="nucleotide sequence ID" value="NZ_JACRSO010000003.1"/>
</dbReference>